<name>A0A061S0N2_9CHLO</name>
<dbReference type="Gene3D" id="3.80.10.10">
    <property type="entry name" value="Ribonuclease Inhibitor"/>
    <property type="match status" value="1"/>
</dbReference>
<comment type="subcellular location">
    <subcellularLocation>
        <location evidence="1">Cytoplasm</location>
        <location evidence="1">Cytoskeleton</location>
        <location evidence="1">Cilium axoneme</location>
    </subcellularLocation>
</comment>
<dbReference type="GO" id="GO:0005930">
    <property type="term" value="C:axoneme"/>
    <property type="evidence" value="ECO:0007669"/>
    <property type="project" value="UniProtKB-SubCell"/>
</dbReference>
<protein>
    <submittedName>
        <fullName evidence="2">Uncharacterized protein</fullName>
    </submittedName>
</protein>
<evidence type="ECO:0000313" key="2">
    <source>
        <dbReference type="EMBL" id="JAC76371.1"/>
    </source>
</evidence>
<organism evidence="2">
    <name type="scientific">Tetraselmis sp. GSL018</name>
    <dbReference type="NCBI Taxonomy" id="582737"/>
    <lineage>
        <taxon>Eukaryota</taxon>
        <taxon>Viridiplantae</taxon>
        <taxon>Chlorophyta</taxon>
        <taxon>core chlorophytes</taxon>
        <taxon>Chlorodendrophyceae</taxon>
        <taxon>Chlorodendrales</taxon>
        <taxon>Chlorodendraceae</taxon>
        <taxon>Tetraselmis</taxon>
    </lineage>
</organism>
<sequence length="167" mass="18737">MAASEGWDSDDCSSCIPFDDLRAQWISIDTRVRSDTRCHFKRAEIYPAAKTMASPLLPREPSKVTSLQGHCLGVIGEYIEAFLYQGLDAVGILTSEQRAAICSVARRRLLLNESVLDALADRHWVVLDLSCCDSIADSMLVKVLRRFDNLQALDLTRCSRLTLDLFR</sequence>
<accession>A0A061S0N2</accession>
<evidence type="ECO:0000256" key="1">
    <source>
        <dbReference type="ARBA" id="ARBA00004430"/>
    </source>
</evidence>
<gene>
    <name evidence="2" type="ORF">TSPGSL018_20369</name>
</gene>
<proteinExistence type="predicted"/>
<dbReference type="SUPFAM" id="SSF52047">
    <property type="entry name" value="RNI-like"/>
    <property type="match status" value="1"/>
</dbReference>
<reference evidence="2" key="1">
    <citation type="submission" date="2014-05" db="EMBL/GenBank/DDBJ databases">
        <title>The transcriptome of the halophilic microalga Tetraselmis sp. GSL018 isolated from the Great Salt Lake, Utah.</title>
        <authorList>
            <person name="Jinkerson R.E."/>
            <person name="D'Adamo S."/>
            <person name="Posewitz M.C."/>
        </authorList>
    </citation>
    <scope>NUCLEOTIDE SEQUENCE</scope>
    <source>
        <strain evidence="2">GSL018</strain>
    </source>
</reference>
<dbReference type="InterPro" id="IPR032675">
    <property type="entry name" value="LRR_dom_sf"/>
</dbReference>
<feature type="non-terminal residue" evidence="2">
    <location>
        <position position="167"/>
    </location>
</feature>
<dbReference type="EMBL" id="GBEZ01009201">
    <property type="protein sequence ID" value="JAC76371.1"/>
    <property type="molecule type" value="Transcribed_RNA"/>
</dbReference>
<dbReference type="AlphaFoldDB" id="A0A061S0N2"/>